<evidence type="ECO:0000313" key="1">
    <source>
        <dbReference type="EMBL" id="KRK02663.1"/>
    </source>
</evidence>
<dbReference type="AlphaFoldDB" id="A0A0R1E5P3"/>
<dbReference type="KEGG" id="dya:Dyak_GE28856"/>
<accession>A0A0R1E5P3</accession>
<gene>
    <name evidence="1" type="primary">Dyak\GE28856</name>
    <name evidence="1" type="synonym">GE28856</name>
    <name evidence="1" type="ORF">Dyak_GE28856</name>
</gene>
<reference evidence="1 2" key="1">
    <citation type="journal article" date="2007" name="Nature">
        <title>Evolution of genes and genomes on the Drosophila phylogeny.</title>
        <authorList>
            <consortium name="Drosophila 12 Genomes Consortium"/>
            <person name="Clark A.G."/>
            <person name="Eisen M.B."/>
            <person name="Smith D.R."/>
            <person name="Bergman C.M."/>
            <person name="Oliver B."/>
            <person name="Markow T.A."/>
            <person name="Kaufman T.C."/>
            <person name="Kellis M."/>
            <person name="Gelbart W."/>
            <person name="Iyer V.N."/>
            <person name="Pollard D.A."/>
            <person name="Sackton T.B."/>
            <person name="Larracuente A.M."/>
            <person name="Singh N.D."/>
            <person name="Abad J.P."/>
            <person name="Abt D.N."/>
            <person name="Adryan B."/>
            <person name="Aguade M."/>
            <person name="Akashi H."/>
            <person name="Anderson W.W."/>
            <person name="Aquadro C.F."/>
            <person name="Ardell D.H."/>
            <person name="Arguello R."/>
            <person name="Artieri C.G."/>
            <person name="Barbash D.A."/>
            <person name="Barker D."/>
            <person name="Barsanti P."/>
            <person name="Batterham P."/>
            <person name="Batzoglou S."/>
            <person name="Begun D."/>
            <person name="Bhutkar A."/>
            <person name="Blanco E."/>
            <person name="Bosak S.A."/>
            <person name="Bradley R.K."/>
            <person name="Brand A.D."/>
            <person name="Brent M.R."/>
            <person name="Brooks A.N."/>
            <person name="Brown R.H."/>
            <person name="Butlin R.K."/>
            <person name="Caggese C."/>
            <person name="Calvi B.R."/>
            <person name="Bernardo de Carvalho A."/>
            <person name="Caspi A."/>
            <person name="Castrezana S."/>
            <person name="Celniker S.E."/>
            <person name="Chang J.L."/>
            <person name="Chapple C."/>
            <person name="Chatterji S."/>
            <person name="Chinwalla A."/>
            <person name="Civetta A."/>
            <person name="Clifton S.W."/>
            <person name="Comeron J.M."/>
            <person name="Costello J.C."/>
            <person name="Coyne J.A."/>
            <person name="Daub J."/>
            <person name="David R.G."/>
            <person name="Delcher A.L."/>
            <person name="Delehaunty K."/>
            <person name="Do C.B."/>
            <person name="Ebling H."/>
            <person name="Edwards K."/>
            <person name="Eickbush T."/>
            <person name="Evans J.D."/>
            <person name="Filipski A."/>
            <person name="Findeiss S."/>
            <person name="Freyhult E."/>
            <person name="Fulton L."/>
            <person name="Fulton R."/>
            <person name="Garcia A.C."/>
            <person name="Gardiner A."/>
            <person name="Garfield D.A."/>
            <person name="Garvin B.E."/>
            <person name="Gibson G."/>
            <person name="Gilbert D."/>
            <person name="Gnerre S."/>
            <person name="Godfrey J."/>
            <person name="Good R."/>
            <person name="Gotea V."/>
            <person name="Gravely B."/>
            <person name="Greenberg A.J."/>
            <person name="Griffiths-Jones S."/>
            <person name="Gross S."/>
            <person name="Guigo R."/>
            <person name="Gustafson E.A."/>
            <person name="Haerty W."/>
            <person name="Hahn M.W."/>
            <person name="Halligan D.L."/>
            <person name="Halpern A.L."/>
            <person name="Halter G.M."/>
            <person name="Han M.V."/>
            <person name="Heger A."/>
            <person name="Hillier L."/>
            <person name="Hinrichs A.S."/>
            <person name="Holmes I."/>
            <person name="Hoskins R.A."/>
            <person name="Hubisz M.J."/>
            <person name="Hultmark D."/>
            <person name="Huntley M.A."/>
            <person name="Jaffe D.B."/>
            <person name="Jagadeeshan S."/>
            <person name="Jeck W.R."/>
            <person name="Johnson J."/>
            <person name="Jones C.D."/>
            <person name="Jordan W.C."/>
            <person name="Karpen G.H."/>
            <person name="Kataoka E."/>
            <person name="Keightley P.D."/>
            <person name="Kheradpour P."/>
            <person name="Kirkness E.F."/>
            <person name="Koerich L.B."/>
            <person name="Kristiansen K."/>
            <person name="Kudrna D."/>
            <person name="Kulathinal R.J."/>
            <person name="Kumar S."/>
            <person name="Kwok R."/>
            <person name="Lander E."/>
            <person name="Langley C.H."/>
            <person name="Lapoint R."/>
            <person name="Lazzaro B.P."/>
            <person name="Lee S.J."/>
            <person name="Levesque L."/>
            <person name="Li R."/>
            <person name="Lin C.F."/>
            <person name="Lin M.F."/>
            <person name="Lindblad-Toh K."/>
            <person name="Llopart A."/>
            <person name="Long M."/>
            <person name="Low L."/>
            <person name="Lozovsky E."/>
            <person name="Lu J."/>
            <person name="Luo M."/>
            <person name="Machado C.A."/>
            <person name="Makalowski W."/>
            <person name="Marzo M."/>
            <person name="Matsuda M."/>
            <person name="Matzkin L."/>
            <person name="McAllister B."/>
            <person name="McBride C.S."/>
            <person name="McKernan B."/>
            <person name="McKernan K."/>
            <person name="Mendez-Lago M."/>
            <person name="Minx P."/>
            <person name="Mollenhauer M.U."/>
            <person name="Montooth K."/>
            <person name="Mount S.M."/>
            <person name="Mu X."/>
            <person name="Myers E."/>
            <person name="Negre B."/>
            <person name="Newfeld S."/>
            <person name="Nielsen R."/>
            <person name="Noor M.A."/>
            <person name="O'Grady P."/>
            <person name="Pachter L."/>
            <person name="Papaceit M."/>
            <person name="Parisi M.J."/>
            <person name="Parisi M."/>
            <person name="Parts L."/>
            <person name="Pedersen J.S."/>
            <person name="Pesole G."/>
            <person name="Phillippy A.M."/>
            <person name="Ponting C.P."/>
            <person name="Pop M."/>
            <person name="Porcelli D."/>
            <person name="Powell J.R."/>
            <person name="Prohaska S."/>
            <person name="Pruitt K."/>
            <person name="Puig M."/>
            <person name="Quesneville H."/>
            <person name="Ram K.R."/>
            <person name="Rand D."/>
            <person name="Rasmussen M.D."/>
            <person name="Reed L.K."/>
            <person name="Reenan R."/>
            <person name="Reily A."/>
            <person name="Remington K.A."/>
            <person name="Rieger T.T."/>
            <person name="Ritchie M.G."/>
            <person name="Robin C."/>
            <person name="Rogers Y.H."/>
            <person name="Rohde C."/>
            <person name="Rozas J."/>
            <person name="Rubenfield M.J."/>
            <person name="Ruiz A."/>
            <person name="Russo S."/>
            <person name="Salzberg S.L."/>
            <person name="Sanchez-Gracia A."/>
            <person name="Saranga D.J."/>
            <person name="Sato H."/>
            <person name="Schaeffer S.W."/>
            <person name="Schatz M.C."/>
            <person name="Schlenke T."/>
            <person name="Schwartz R."/>
            <person name="Segarra C."/>
            <person name="Singh R.S."/>
            <person name="Sirot L."/>
            <person name="Sirota M."/>
            <person name="Sisneros N.B."/>
            <person name="Smith C.D."/>
            <person name="Smith T.F."/>
            <person name="Spieth J."/>
            <person name="Stage D.E."/>
            <person name="Stark A."/>
            <person name="Stephan W."/>
            <person name="Strausberg R.L."/>
            <person name="Strempel S."/>
            <person name="Sturgill D."/>
            <person name="Sutton G."/>
            <person name="Sutton G.G."/>
            <person name="Tao W."/>
            <person name="Teichmann S."/>
            <person name="Tobari Y.N."/>
            <person name="Tomimura Y."/>
            <person name="Tsolas J.M."/>
            <person name="Valente V.L."/>
            <person name="Venter E."/>
            <person name="Venter J.C."/>
            <person name="Vicario S."/>
            <person name="Vieira F.G."/>
            <person name="Vilella A.J."/>
            <person name="Villasante A."/>
            <person name="Walenz B."/>
            <person name="Wang J."/>
            <person name="Wasserman M."/>
            <person name="Watts T."/>
            <person name="Wilson D."/>
            <person name="Wilson R.K."/>
            <person name="Wing R.A."/>
            <person name="Wolfner M.F."/>
            <person name="Wong A."/>
            <person name="Wong G.K."/>
            <person name="Wu C.I."/>
            <person name="Wu G."/>
            <person name="Yamamoto D."/>
            <person name="Yang H.P."/>
            <person name="Yang S.P."/>
            <person name="Yorke J.A."/>
            <person name="Yoshida K."/>
            <person name="Zdobnov E."/>
            <person name="Zhang P."/>
            <person name="Zhang Y."/>
            <person name="Zimin A.V."/>
            <person name="Baldwin J."/>
            <person name="Abdouelleil A."/>
            <person name="Abdulkadir J."/>
            <person name="Abebe A."/>
            <person name="Abera B."/>
            <person name="Abreu J."/>
            <person name="Acer S.C."/>
            <person name="Aftuck L."/>
            <person name="Alexander A."/>
            <person name="An P."/>
            <person name="Anderson E."/>
            <person name="Anderson S."/>
            <person name="Arachi H."/>
            <person name="Azer M."/>
            <person name="Bachantsang P."/>
            <person name="Barry A."/>
            <person name="Bayul T."/>
            <person name="Berlin A."/>
            <person name="Bessette D."/>
            <person name="Bloom T."/>
            <person name="Blye J."/>
            <person name="Boguslavskiy L."/>
            <person name="Bonnet C."/>
            <person name="Boukhgalter B."/>
            <person name="Bourzgui I."/>
            <person name="Brown A."/>
            <person name="Cahill P."/>
            <person name="Channer S."/>
            <person name="Cheshatsang Y."/>
            <person name="Chuda L."/>
            <person name="Citroen M."/>
            <person name="Collymore A."/>
            <person name="Cooke P."/>
            <person name="Costello M."/>
            <person name="D'Aco K."/>
            <person name="Daza R."/>
            <person name="De Haan G."/>
            <person name="DeGray S."/>
            <person name="DeMaso C."/>
            <person name="Dhargay N."/>
            <person name="Dooley K."/>
            <person name="Dooley E."/>
            <person name="Doricent M."/>
            <person name="Dorje P."/>
            <person name="Dorjee K."/>
            <person name="Dupes A."/>
            <person name="Elong R."/>
            <person name="Falk J."/>
            <person name="Farina A."/>
            <person name="Faro S."/>
            <person name="Ferguson D."/>
            <person name="Fisher S."/>
            <person name="Foley C.D."/>
            <person name="Franke A."/>
            <person name="Friedrich D."/>
            <person name="Gadbois L."/>
            <person name="Gearin G."/>
            <person name="Gearin C.R."/>
            <person name="Giannoukos G."/>
            <person name="Goode T."/>
            <person name="Graham J."/>
            <person name="Grandbois E."/>
            <person name="Grewal S."/>
            <person name="Gyaltsen K."/>
            <person name="Hafez N."/>
            <person name="Hagos B."/>
            <person name="Hall J."/>
            <person name="Henson C."/>
            <person name="Hollinger A."/>
            <person name="Honan T."/>
            <person name="Huard M.D."/>
            <person name="Hughes L."/>
            <person name="Hurhula B."/>
            <person name="Husby M.E."/>
            <person name="Kamat A."/>
            <person name="Kanga B."/>
            <person name="Kashin S."/>
            <person name="Khazanovich D."/>
            <person name="Kisner P."/>
            <person name="Lance K."/>
            <person name="Lara M."/>
            <person name="Lee W."/>
            <person name="Lennon N."/>
            <person name="Letendre F."/>
            <person name="LeVine R."/>
            <person name="Lipovsky A."/>
            <person name="Liu X."/>
            <person name="Liu J."/>
            <person name="Liu S."/>
            <person name="Lokyitsang T."/>
            <person name="Lokyitsang Y."/>
            <person name="Lubonja R."/>
            <person name="Lui A."/>
            <person name="MacDonald P."/>
            <person name="Magnisalis V."/>
            <person name="Maru K."/>
            <person name="Matthews C."/>
            <person name="McCusker W."/>
            <person name="McDonough S."/>
            <person name="Mehta T."/>
            <person name="Meldrim J."/>
            <person name="Meneus L."/>
            <person name="Mihai O."/>
            <person name="Mihalev A."/>
            <person name="Mihova T."/>
            <person name="Mittelman R."/>
            <person name="Mlenga V."/>
            <person name="Montmayeur A."/>
            <person name="Mulrain L."/>
            <person name="Navidi A."/>
            <person name="Naylor J."/>
            <person name="Negash T."/>
            <person name="Nguyen T."/>
            <person name="Nguyen N."/>
            <person name="Nicol R."/>
            <person name="Norbu C."/>
            <person name="Norbu N."/>
            <person name="Novod N."/>
            <person name="O'Neill B."/>
            <person name="Osman S."/>
            <person name="Markiewicz E."/>
            <person name="Oyono O.L."/>
            <person name="Patti C."/>
            <person name="Phunkhang P."/>
            <person name="Pierre F."/>
            <person name="Priest M."/>
            <person name="Raghuraman S."/>
            <person name="Rege F."/>
            <person name="Reyes R."/>
            <person name="Rise C."/>
            <person name="Rogov P."/>
            <person name="Ross K."/>
            <person name="Ryan E."/>
            <person name="Settipalli S."/>
            <person name="Shea T."/>
            <person name="Sherpa N."/>
            <person name="Shi L."/>
            <person name="Shih D."/>
            <person name="Sparrow T."/>
            <person name="Spaulding J."/>
            <person name="Stalker J."/>
            <person name="Stange-Thomann N."/>
            <person name="Stavropoulos S."/>
            <person name="Stone C."/>
            <person name="Strader C."/>
            <person name="Tesfaye S."/>
            <person name="Thomson T."/>
            <person name="Thoulutsang Y."/>
            <person name="Thoulutsang D."/>
            <person name="Topham K."/>
            <person name="Topping I."/>
            <person name="Tsamla T."/>
            <person name="Vassiliev H."/>
            <person name="Vo A."/>
            <person name="Wangchuk T."/>
            <person name="Wangdi T."/>
            <person name="Weiand M."/>
            <person name="Wilkinson J."/>
            <person name="Wilson A."/>
            <person name="Yadav S."/>
            <person name="Young G."/>
            <person name="Yu Q."/>
            <person name="Zembek L."/>
            <person name="Zhong D."/>
            <person name="Zimmer A."/>
            <person name="Zwirko Z."/>
            <person name="Jaffe D.B."/>
            <person name="Alvarez P."/>
            <person name="Brockman W."/>
            <person name="Butler J."/>
            <person name="Chin C."/>
            <person name="Gnerre S."/>
            <person name="Grabherr M."/>
            <person name="Kleber M."/>
            <person name="Mauceli E."/>
            <person name="MacCallum I."/>
        </authorList>
    </citation>
    <scope>NUCLEOTIDE SEQUENCE [LARGE SCALE GENOMIC DNA]</scope>
    <source>
        <strain evidence="2">Tai18E2 / Tucson 14021-0261.01</strain>
    </source>
</reference>
<keyword evidence="2" id="KW-1185">Reference proteome</keyword>
<reference evidence="1 2" key="2">
    <citation type="journal article" date="2007" name="PLoS Biol.">
        <title>Principles of genome evolution in the Drosophila melanogaster species group.</title>
        <authorList>
            <person name="Ranz J.M."/>
            <person name="Maurin D."/>
            <person name="Chan Y.S."/>
            <person name="von Grotthuss M."/>
            <person name="Hillier L.W."/>
            <person name="Roote J."/>
            <person name="Ashburner M."/>
            <person name="Bergman C.M."/>
        </authorList>
    </citation>
    <scope>NUCLEOTIDE SEQUENCE [LARGE SCALE GENOMIC DNA]</scope>
    <source>
        <strain evidence="2">Tai18E2 / Tucson 14021-0261.01</strain>
    </source>
</reference>
<proteinExistence type="predicted"/>
<organism evidence="1 2">
    <name type="scientific">Drosophila yakuba</name>
    <name type="common">Fruit fly</name>
    <dbReference type="NCBI Taxonomy" id="7245"/>
    <lineage>
        <taxon>Eukaryota</taxon>
        <taxon>Metazoa</taxon>
        <taxon>Ecdysozoa</taxon>
        <taxon>Arthropoda</taxon>
        <taxon>Hexapoda</taxon>
        <taxon>Insecta</taxon>
        <taxon>Pterygota</taxon>
        <taxon>Neoptera</taxon>
        <taxon>Endopterygota</taxon>
        <taxon>Diptera</taxon>
        <taxon>Brachycera</taxon>
        <taxon>Muscomorpha</taxon>
        <taxon>Ephydroidea</taxon>
        <taxon>Drosophilidae</taxon>
        <taxon>Drosophila</taxon>
        <taxon>Sophophora</taxon>
    </lineage>
</organism>
<name>A0A0R1E5P3_DROYA</name>
<protein>
    <submittedName>
        <fullName evidence="1">Uncharacterized protein</fullName>
    </submittedName>
</protein>
<dbReference type="EMBL" id="CM000160">
    <property type="protein sequence ID" value="KRK02663.1"/>
    <property type="molecule type" value="Genomic_DNA"/>
</dbReference>
<dbReference type="Proteomes" id="UP000002282">
    <property type="component" value="Chromosome 3R"/>
</dbReference>
<dbReference type="OrthoDB" id="7867040at2759"/>
<sequence length="100" mass="11189">MWSYKSDISILLHQLKMRLQIILLVGLLALIMVQSQVLLPGLRVQQVPVLENAKIRVVQYLDAASTVTPDLVKNQFSRRFTTLAKPLVSGAAPQTRLPNL</sequence>
<evidence type="ECO:0000313" key="2">
    <source>
        <dbReference type="Proteomes" id="UP000002282"/>
    </source>
</evidence>